<dbReference type="Pfam" id="PF00170">
    <property type="entry name" value="bZIP_1"/>
    <property type="match status" value="1"/>
</dbReference>
<dbReference type="Proteomes" id="UP000322234">
    <property type="component" value="Unassembled WGS sequence"/>
</dbReference>
<feature type="region of interest" description="Disordered" evidence="8">
    <location>
        <begin position="376"/>
        <end position="505"/>
    </location>
</feature>
<keyword evidence="4" id="KW-0804">Transcription</keyword>
<dbReference type="GO" id="GO:0003677">
    <property type="term" value="F:DNA binding"/>
    <property type="evidence" value="ECO:0007669"/>
    <property type="project" value="UniProtKB-KW"/>
</dbReference>
<comment type="subcellular location">
    <subcellularLocation>
        <location evidence="1">Nucleus</location>
    </subcellularLocation>
</comment>
<feature type="domain" description="C2H2-type" evidence="9">
    <location>
        <begin position="127"/>
        <end position="151"/>
    </location>
</feature>
<organism evidence="11 12">
    <name type="scientific">Bos mutus</name>
    <name type="common">wild yak</name>
    <dbReference type="NCBI Taxonomy" id="72004"/>
    <lineage>
        <taxon>Eukaryota</taxon>
        <taxon>Metazoa</taxon>
        <taxon>Chordata</taxon>
        <taxon>Craniata</taxon>
        <taxon>Vertebrata</taxon>
        <taxon>Euteleostomi</taxon>
        <taxon>Mammalia</taxon>
        <taxon>Eutheria</taxon>
        <taxon>Laurasiatheria</taxon>
        <taxon>Artiodactyla</taxon>
        <taxon>Ruminantia</taxon>
        <taxon>Pecora</taxon>
        <taxon>Bovidae</taxon>
        <taxon>Bovinae</taxon>
        <taxon>Bos</taxon>
    </lineage>
</organism>
<evidence type="ECO:0008006" key="13">
    <source>
        <dbReference type="Google" id="ProtNLM"/>
    </source>
</evidence>
<keyword evidence="7" id="KW-0175">Coiled coil</keyword>
<dbReference type="GO" id="GO:0008270">
    <property type="term" value="F:zinc ion binding"/>
    <property type="evidence" value="ECO:0007669"/>
    <property type="project" value="UniProtKB-KW"/>
</dbReference>
<dbReference type="InterPro" id="IPR051027">
    <property type="entry name" value="bZIP_transcription_factors"/>
</dbReference>
<dbReference type="CDD" id="cd14687">
    <property type="entry name" value="bZIP_ATF2"/>
    <property type="match status" value="1"/>
</dbReference>
<evidence type="ECO:0000313" key="11">
    <source>
        <dbReference type="EMBL" id="MXQ85226.1"/>
    </source>
</evidence>
<dbReference type="PROSITE" id="PS50217">
    <property type="entry name" value="BZIP"/>
    <property type="match status" value="1"/>
</dbReference>
<evidence type="ECO:0000259" key="9">
    <source>
        <dbReference type="PROSITE" id="PS50157"/>
    </source>
</evidence>
<keyword evidence="2" id="KW-0805">Transcription regulation</keyword>
<dbReference type="InterPro" id="IPR004827">
    <property type="entry name" value="bZIP"/>
</dbReference>
<evidence type="ECO:0000259" key="10">
    <source>
        <dbReference type="PROSITE" id="PS50217"/>
    </source>
</evidence>
<dbReference type="AlphaFoldDB" id="A0A6B0RAQ3"/>
<keyword evidence="12" id="KW-1185">Reference proteome</keyword>
<feature type="compositionally biased region" description="Basic residues" evidence="8">
    <location>
        <begin position="382"/>
        <end position="391"/>
    </location>
</feature>
<keyword evidence="6" id="KW-0863">Zinc-finger</keyword>
<dbReference type="SMART" id="SM00338">
    <property type="entry name" value="BRLZ"/>
    <property type="match status" value="1"/>
</dbReference>
<keyword evidence="3" id="KW-0238">DNA-binding</keyword>
<feature type="compositionally biased region" description="Basic residues" evidence="8">
    <location>
        <begin position="400"/>
        <end position="437"/>
    </location>
</feature>
<evidence type="ECO:0000256" key="7">
    <source>
        <dbReference type="SAM" id="Coils"/>
    </source>
</evidence>
<dbReference type="SUPFAM" id="SSF57959">
    <property type="entry name" value="Leucine zipper domain"/>
    <property type="match status" value="1"/>
</dbReference>
<proteinExistence type="predicted"/>
<dbReference type="InterPro" id="IPR036236">
    <property type="entry name" value="Znf_C2H2_sf"/>
</dbReference>
<dbReference type="InterPro" id="IPR046347">
    <property type="entry name" value="bZIP_sf"/>
</dbReference>
<dbReference type="GO" id="GO:0003700">
    <property type="term" value="F:DNA-binding transcription factor activity"/>
    <property type="evidence" value="ECO:0007669"/>
    <property type="project" value="InterPro"/>
</dbReference>
<dbReference type="Gene3D" id="1.20.5.170">
    <property type="match status" value="1"/>
</dbReference>
<keyword evidence="6" id="KW-0479">Metal-binding</keyword>
<name>A0A6B0RAQ3_9CETA</name>
<gene>
    <name evidence="11" type="ORF">E5288_WYG014441</name>
</gene>
<dbReference type="PROSITE" id="PS00028">
    <property type="entry name" value="ZINC_FINGER_C2H2_1"/>
    <property type="match status" value="1"/>
</dbReference>
<keyword evidence="5" id="KW-0539">Nucleus</keyword>
<dbReference type="Gene3D" id="3.30.160.60">
    <property type="entry name" value="Classic Zinc Finger"/>
    <property type="match status" value="1"/>
</dbReference>
<feature type="coiled-coil region" evidence="7">
    <location>
        <begin position="512"/>
        <end position="546"/>
    </location>
</feature>
<comment type="caution">
    <text evidence="11">The sequence shown here is derived from an EMBL/GenBank/DDBJ whole genome shotgun (WGS) entry which is preliminary data.</text>
</comment>
<dbReference type="FunFam" id="1.20.5.170:FF:000010">
    <property type="entry name" value="Cyclic AMP-dependent transcription factor ATF-2"/>
    <property type="match status" value="1"/>
</dbReference>
<dbReference type="PANTHER" id="PTHR19304">
    <property type="entry name" value="CYCLIC-AMP RESPONSE ELEMENT BINDING PROTEIN"/>
    <property type="match status" value="1"/>
</dbReference>
<dbReference type="PROSITE" id="PS00036">
    <property type="entry name" value="BZIP_BASIC"/>
    <property type="match status" value="1"/>
</dbReference>
<evidence type="ECO:0000313" key="12">
    <source>
        <dbReference type="Proteomes" id="UP000322234"/>
    </source>
</evidence>
<keyword evidence="6" id="KW-0862">Zinc</keyword>
<evidence type="ECO:0000256" key="5">
    <source>
        <dbReference type="ARBA" id="ARBA00023242"/>
    </source>
</evidence>
<dbReference type="InterPro" id="IPR013087">
    <property type="entry name" value="Znf_C2H2_type"/>
</dbReference>
<evidence type="ECO:0000256" key="4">
    <source>
        <dbReference type="ARBA" id="ARBA00023163"/>
    </source>
</evidence>
<sequence length="689" mass="77236">MDGPHPRIITIALSSAIDPENIWSEANYSSLKLQELAGPYISDAIDSLYFGELKNTRKAFERYQVNTGWKQRWQLAKETKSEKNLMGTLKGVEAGDIHEFLFSFLPFSLTLQIYEESKMNLEQERPFVCSAPGCSQRFPTEDHLMIHRHKHEMTLKFPSIKTDNMLSDQTPTPTRFLKNCEEVGLFSELDCSLEHEFRKAQEEESSKRNISMHNPVGGAMAGPGAHQLGSARMPNHDTSVVIQQAMPSPQSSSVITQAPSTNRQIGPVPGSLSSLLHLHNRQRQPMPASMPGTLPNPTMPGSSAVLMPMERQMSVNSNLLGMQGPNLSNPCASPQVQPMHSEAKMRLKAALTHHPAAMSNGNMNTMGHMMEMMGSRQDQTPHHHMHSHPHQHQTLPAHHPYPHQHQHPAHHPHPQPHHQQNHPHHHSHSHLHAHPAHHQTSPHPPLHSGNQTQQVSPATQQMQPTQTIQPPQPTGGRRRRVVDEDPDERRRKFLERNRAAATRCRQKRKVWVMSLEKKAEELTQTNMQLQNEVSMLKNEVAQLKQLLLTHKDCPITAMQKESQGYLSPESSPPASPTPACSQQQVIQHNTITTSSAVSEVPSPVSVHQCLPVGVFTRPVGMSNLYAVTACVLITRVTYSEQLLFGACRVHEIKRSTCSERRGIHSECSGSRVQLKGICNYNWNSSLVKV</sequence>
<feature type="region of interest" description="Disordered" evidence="8">
    <location>
        <begin position="561"/>
        <end position="581"/>
    </location>
</feature>
<evidence type="ECO:0000256" key="8">
    <source>
        <dbReference type="SAM" id="MobiDB-lite"/>
    </source>
</evidence>
<feature type="compositionally biased region" description="Polar residues" evidence="8">
    <location>
        <begin position="448"/>
        <end position="458"/>
    </location>
</feature>
<evidence type="ECO:0000256" key="3">
    <source>
        <dbReference type="ARBA" id="ARBA00023125"/>
    </source>
</evidence>
<reference evidence="11" key="1">
    <citation type="submission" date="2019-10" db="EMBL/GenBank/DDBJ databases">
        <title>The sequence and de novo assembly of the wild yak genome.</title>
        <authorList>
            <person name="Liu Y."/>
        </authorList>
    </citation>
    <scope>NUCLEOTIDE SEQUENCE [LARGE SCALE GENOMIC DNA]</scope>
    <source>
        <strain evidence="11">WY2019</strain>
    </source>
</reference>
<dbReference type="EMBL" id="VBQZ03000025">
    <property type="protein sequence ID" value="MXQ85226.1"/>
    <property type="molecule type" value="Genomic_DNA"/>
</dbReference>
<accession>A0A6B0RAQ3</accession>
<protein>
    <recommendedName>
        <fullName evidence="13">Cyclic AMP-responsive element-binding protein 5</fullName>
    </recommendedName>
</protein>
<evidence type="ECO:0000256" key="1">
    <source>
        <dbReference type="ARBA" id="ARBA00004123"/>
    </source>
</evidence>
<evidence type="ECO:0000256" key="6">
    <source>
        <dbReference type="PROSITE-ProRule" id="PRU00042"/>
    </source>
</evidence>
<feature type="domain" description="BZIP" evidence="10">
    <location>
        <begin position="487"/>
        <end position="550"/>
    </location>
</feature>
<feature type="compositionally biased region" description="Basic and acidic residues" evidence="8">
    <location>
        <begin position="481"/>
        <end position="498"/>
    </location>
</feature>
<feature type="compositionally biased region" description="Low complexity" evidence="8">
    <location>
        <begin position="459"/>
        <end position="469"/>
    </location>
</feature>
<dbReference type="PROSITE" id="PS50157">
    <property type="entry name" value="ZINC_FINGER_C2H2_2"/>
    <property type="match status" value="1"/>
</dbReference>
<dbReference type="GO" id="GO:0005634">
    <property type="term" value="C:nucleus"/>
    <property type="evidence" value="ECO:0007669"/>
    <property type="project" value="UniProtKB-SubCell"/>
</dbReference>
<dbReference type="SUPFAM" id="SSF57667">
    <property type="entry name" value="beta-beta-alpha zinc fingers"/>
    <property type="match status" value="1"/>
</dbReference>
<evidence type="ECO:0000256" key="2">
    <source>
        <dbReference type="ARBA" id="ARBA00023015"/>
    </source>
</evidence>